<proteinExistence type="predicted"/>
<evidence type="ECO:0000313" key="3">
    <source>
        <dbReference type="Proteomes" id="UP000510686"/>
    </source>
</evidence>
<name>A0A7D5UW27_9HYPO</name>
<dbReference type="AlphaFoldDB" id="A0A7D5UW27"/>
<dbReference type="InterPro" id="IPR009081">
    <property type="entry name" value="PP-bd_ACP"/>
</dbReference>
<dbReference type="Pfam" id="PF00550">
    <property type="entry name" value="PP-binding"/>
    <property type="match status" value="2"/>
</dbReference>
<keyword evidence="3" id="KW-1185">Reference proteome</keyword>
<feature type="domain" description="Carrier" evidence="1">
    <location>
        <begin position="1"/>
        <end position="68"/>
    </location>
</feature>
<sequence length="222" mass="23544">MGIVAEQSGIPLSDLRDETRFDDIGIDSQLALMTTSLLAEELGITADSTLFLGNSTVAGLKRALGRPPLSSTLPECQGSTEVRDSTPAIQSTTTTVSQKVPSSAYQGQTVFSAAASEAGDLNADKKFASVLRIISEEVNVPVEHLTDNILLADLGVDLLLSLIIGSRLRDELEIDIDTQSMLTTLDSIHALCISLFATGNKTRPSSSQLNFSGYSTPPLMEA</sequence>
<organism evidence="2 3">
    <name type="scientific">Metarhizium brunneum</name>
    <dbReference type="NCBI Taxonomy" id="500148"/>
    <lineage>
        <taxon>Eukaryota</taxon>
        <taxon>Fungi</taxon>
        <taxon>Dikarya</taxon>
        <taxon>Ascomycota</taxon>
        <taxon>Pezizomycotina</taxon>
        <taxon>Sordariomycetes</taxon>
        <taxon>Hypocreomycetidae</taxon>
        <taxon>Hypocreales</taxon>
        <taxon>Clavicipitaceae</taxon>
        <taxon>Metarhizium</taxon>
    </lineage>
</organism>
<dbReference type="PROSITE" id="PS50075">
    <property type="entry name" value="CARRIER"/>
    <property type="match status" value="1"/>
</dbReference>
<dbReference type="RefSeq" id="XP_065986334.1">
    <property type="nucleotide sequence ID" value="XM_066130052.1"/>
</dbReference>
<protein>
    <submittedName>
        <fullName evidence="2">Polyketide synthase 2</fullName>
    </submittedName>
</protein>
<dbReference type="EMBL" id="CP058933">
    <property type="protein sequence ID" value="QLI67272.1"/>
    <property type="molecule type" value="Genomic_DNA"/>
</dbReference>
<dbReference type="InterPro" id="IPR036736">
    <property type="entry name" value="ACP-like_sf"/>
</dbReference>
<dbReference type="Proteomes" id="UP000510686">
    <property type="component" value="Chromosome 2"/>
</dbReference>
<dbReference type="KEGG" id="mbrn:90967570"/>
<accession>A0A7D5UW27</accession>
<dbReference type="SUPFAM" id="SSF47336">
    <property type="entry name" value="ACP-like"/>
    <property type="match status" value="2"/>
</dbReference>
<gene>
    <name evidence="2" type="primary">Pks2_0</name>
    <name evidence="2" type="ORF">G6M90_00g030060</name>
</gene>
<reference evidence="2 3" key="1">
    <citation type="submission" date="2020-07" db="EMBL/GenBank/DDBJ databases">
        <title>Telomere length de novo assembly of all 7 chromosomes of the fungus, Metarhizium brunneum, using a novel assembly pipeline.</title>
        <authorList>
            <person name="Saud z."/>
            <person name="Kortsinoglou A."/>
            <person name="Kouvelis V.N."/>
            <person name="Butt T.M."/>
        </authorList>
    </citation>
    <scope>NUCLEOTIDE SEQUENCE [LARGE SCALE GENOMIC DNA]</scope>
    <source>
        <strain evidence="2 3">4556</strain>
    </source>
</reference>
<dbReference type="Gene3D" id="1.10.1200.10">
    <property type="entry name" value="ACP-like"/>
    <property type="match status" value="2"/>
</dbReference>
<dbReference type="GeneID" id="90967570"/>
<evidence type="ECO:0000259" key="1">
    <source>
        <dbReference type="PROSITE" id="PS50075"/>
    </source>
</evidence>
<evidence type="ECO:0000313" key="2">
    <source>
        <dbReference type="EMBL" id="QLI67272.1"/>
    </source>
</evidence>